<reference evidence="2 3" key="1">
    <citation type="journal article" date="2012" name="Science">
        <title>The Paleozoic origin of enzymatic lignin decomposition reconstructed from 31 fungal genomes.</title>
        <authorList>
            <person name="Floudas D."/>
            <person name="Binder M."/>
            <person name="Riley R."/>
            <person name="Barry K."/>
            <person name="Blanchette R.A."/>
            <person name="Henrissat B."/>
            <person name="Martinez A.T."/>
            <person name="Otillar R."/>
            <person name="Spatafora J.W."/>
            <person name="Yadav J.S."/>
            <person name="Aerts A."/>
            <person name="Benoit I."/>
            <person name="Boyd A."/>
            <person name="Carlson A."/>
            <person name="Copeland A."/>
            <person name="Coutinho P.M."/>
            <person name="de Vries R.P."/>
            <person name="Ferreira P."/>
            <person name="Findley K."/>
            <person name="Foster B."/>
            <person name="Gaskell J."/>
            <person name="Glotzer D."/>
            <person name="Gorecki P."/>
            <person name="Heitman J."/>
            <person name="Hesse C."/>
            <person name="Hori C."/>
            <person name="Igarashi K."/>
            <person name="Jurgens J.A."/>
            <person name="Kallen N."/>
            <person name="Kersten P."/>
            <person name="Kohler A."/>
            <person name="Kuees U."/>
            <person name="Kumar T.K.A."/>
            <person name="Kuo A."/>
            <person name="LaButti K."/>
            <person name="Larrondo L.F."/>
            <person name="Lindquist E."/>
            <person name="Ling A."/>
            <person name="Lombard V."/>
            <person name="Lucas S."/>
            <person name="Lundell T."/>
            <person name="Martin R."/>
            <person name="McLaughlin D.J."/>
            <person name="Morgenstern I."/>
            <person name="Morin E."/>
            <person name="Murat C."/>
            <person name="Nagy L.G."/>
            <person name="Nolan M."/>
            <person name="Ohm R.A."/>
            <person name="Patyshakuliyeva A."/>
            <person name="Rokas A."/>
            <person name="Ruiz-Duenas F.J."/>
            <person name="Sabat G."/>
            <person name="Salamov A."/>
            <person name="Samejima M."/>
            <person name="Schmutz J."/>
            <person name="Slot J.C."/>
            <person name="St John F."/>
            <person name="Stenlid J."/>
            <person name="Sun H."/>
            <person name="Sun S."/>
            <person name="Syed K."/>
            <person name="Tsang A."/>
            <person name="Wiebenga A."/>
            <person name="Young D."/>
            <person name="Pisabarro A."/>
            <person name="Eastwood D.C."/>
            <person name="Martin F."/>
            <person name="Cullen D."/>
            <person name="Grigoriev I.V."/>
            <person name="Hibbett D.S."/>
        </authorList>
    </citation>
    <scope>NUCLEOTIDE SEQUENCE [LARGE SCALE GENOMIC DNA]</scope>
    <source>
        <strain evidence="2 3">ATCC 11539</strain>
    </source>
</reference>
<dbReference type="RefSeq" id="XP_007869295.1">
    <property type="nucleotide sequence ID" value="XM_007871104.1"/>
</dbReference>
<keyword evidence="3" id="KW-1185">Reference proteome</keyword>
<dbReference type="HOGENOM" id="CLU_1669550_0_0_1"/>
<evidence type="ECO:0000313" key="3">
    <source>
        <dbReference type="Proteomes" id="UP000030669"/>
    </source>
</evidence>
<proteinExistence type="predicted"/>
<dbReference type="KEGG" id="gtr:GLOTRDRAFT_95774"/>
<dbReference type="Proteomes" id="UP000030669">
    <property type="component" value="Unassembled WGS sequence"/>
</dbReference>
<evidence type="ECO:0000313" key="2">
    <source>
        <dbReference type="EMBL" id="EPQ52103.1"/>
    </source>
</evidence>
<dbReference type="EMBL" id="KB469308">
    <property type="protein sequence ID" value="EPQ52103.1"/>
    <property type="molecule type" value="Genomic_DNA"/>
</dbReference>
<protein>
    <submittedName>
        <fullName evidence="2">Uncharacterized protein</fullName>
    </submittedName>
</protein>
<organism evidence="2 3">
    <name type="scientific">Gloeophyllum trabeum (strain ATCC 11539 / FP-39264 / Madison 617)</name>
    <name type="common">Brown rot fungus</name>
    <dbReference type="NCBI Taxonomy" id="670483"/>
    <lineage>
        <taxon>Eukaryota</taxon>
        <taxon>Fungi</taxon>
        <taxon>Dikarya</taxon>
        <taxon>Basidiomycota</taxon>
        <taxon>Agaricomycotina</taxon>
        <taxon>Agaricomycetes</taxon>
        <taxon>Gloeophyllales</taxon>
        <taxon>Gloeophyllaceae</taxon>
        <taxon>Gloeophyllum</taxon>
    </lineage>
</organism>
<gene>
    <name evidence="2" type="ORF">GLOTRDRAFT_95774</name>
</gene>
<sequence>MFKRIGRRSKERLENFRISKEVASRDSTSSKGRSKYTAQTGLEYGTHLTVSTKPPNLEGPSNQPESCVELSVAPQIRRIVGAQPAISPSEPALSKKSGSTAIPMCLQQCCFQQARHIPETIVAVARLRSEESLRVINVERLAVIVDRVKGRRNDMKTV</sequence>
<feature type="compositionally biased region" description="Polar residues" evidence="1">
    <location>
        <begin position="25"/>
        <end position="40"/>
    </location>
</feature>
<feature type="compositionally biased region" description="Polar residues" evidence="1">
    <location>
        <begin position="48"/>
        <end position="65"/>
    </location>
</feature>
<dbReference type="GeneID" id="19309758"/>
<feature type="region of interest" description="Disordered" evidence="1">
    <location>
        <begin position="17"/>
        <end position="67"/>
    </location>
</feature>
<name>S7PX80_GLOTA</name>
<evidence type="ECO:0000256" key="1">
    <source>
        <dbReference type="SAM" id="MobiDB-lite"/>
    </source>
</evidence>
<accession>S7PX80</accession>
<dbReference type="AlphaFoldDB" id="S7PX80"/>